<reference evidence="3" key="1">
    <citation type="submission" date="2016-04" db="EMBL/GenBank/DDBJ databases">
        <authorList>
            <person name="Chen L."/>
            <person name="Zhuang W."/>
            <person name="Wang G."/>
        </authorList>
    </citation>
    <scope>NUCLEOTIDE SEQUENCE [LARGE SCALE GENOMIC DNA]</scope>
    <source>
        <strain evidence="3">17621</strain>
    </source>
</reference>
<dbReference type="Proteomes" id="UP000192610">
    <property type="component" value="Unassembled WGS sequence"/>
</dbReference>
<feature type="region of interest" description="Disordered" evidence="1">
    <location>
        <begin position="339"/>
        <end position="358"/>
    </location>
</feature>
<dbReference type="EMBL" id="LVXG01000007">
    <property type="protein sequence ID" value="OQP52802.1"/>
    <property type="molecule type" value="Genomic_DNA"/>
</dbReference>
<keyword evidence="3" id="KW-1185">Reference proteome</keyword>
<dbReference type="NCBIfam" id="TIGR03696">
    <property type="entry name" value="Rhs_assc_core"/>
    <property type="match status" value="1"/>
</dbReference>
<organism evidence="2 3">
    <name type="scientific">Niastella yeongjuensis</name>
    <dbReference type="NCBI Taxonomy" id="354355"/>
    <lineage>
        <taxon>Bacteria</taxon>
        <taxon>Pseudomonadati</taxon>
        <taxon>Bacteroidota</taxon>
        <taxon>Chitinophagia</taxon>
        <taxon>Chitinophagales</taxon>
        <taxon>Chitinophagaceae</taxon>
        <taxon>Niastella</taxon>
    </lineage>
</organism>
<dbReference type="PANTHER" id="PTHR32305">
    <property type="match status" value="1"/>
</dbReference>
<comment type="caution">
    <text evidence="2">The sequence shown here is derived from an EMBL/GenBank/DDBJ whole genome shotgun (WGS) entry which is preliminary data.</text>
</comment>
<evidence type="ECO:0000256" key="1">
    <source>
        <dbReference type="SAM" id="MobiDB-lite"/>
    </source>
</evidence>
<dbReference type="InterPro" id="IPR050708">
    <property type="entry name" value="T6SS_VgrG/RHS"/>
</dbReference>
<proteinExistence type="predicted"/>
<feature type="compositionally biased region" description="Low complexity" evidence="1">
    <location>
        <begin position="248"/>
        <end position="260"/>
    </location>
</feature>
<sequence length="358" mass="39209">MISYYEPDIVTAQDYYPFGMMSRVALPNSGVPYKFGFNGKMNDNEVKGLGLQQDYGMRIYDNRAGRFLSVDPLTRDYAELTPYQFASNSPIQGIDLDGGELQLVTDWLADKAKASGHPTLSGFVRGLGALDIEAQKAHLMVNSATGNYRAVAKQLYGYSLKGMVDNLEATTKRAINDNDQEAYGELYSFVFLGALGDAGMGEPPAIEGFKFSEHPVAKTNKLAIEAHGNVEAIEGNAANTTTNRVNATGKEGSWSSSSGGQTINSKNLKLGHKESTITSSSSYQKIKKLSDKELIESVLHPNEYDPVRINAKTGTLSDGNTRIYEIQRRGLSVDVPVKEYYPDDSMFPTPKEPPTKKQ</sequence>
<name>A0A1V9F3F1_9BACT</name>
<dbReference type="PANTHER" id="PTHR32305:SF15">
    <property type="entry name" value="PROTEIN RHSA-RELATED"/>
    <property type="match status" value="1"/>
</dbReference>
<dbReference type="InterPro" id="IPR022385">
    <property type="entry name" value="Rhs_assc_core"/>
</dbReference>
<dbReference type="AlphaFoldDB" id="A0A1V9F3F1"/>
<evidence type="ECO:0000313" key="3">
    <source>
        <dbReference type="Proteomes" id="UP000192610"/>
    </source>
</evidence>
<gene>
    <name evidence="2" type="ORF">A4H97_24180</name>
</gene>
<evidence type="ECO:0008006" key="4">
    <source>
        <dbReference type="Google" id="ProtNLM"/>
    </source>
</evidence>
<feature type="region of interest" description="Disordered" evidence="1">
    <location>
        <begin position="248"/>
        <end position="271"/>
    </location>
</feature>
<accession>A0A1V9F3F1</accession>
<evidence type="ECO:0000313" key="2">
    <source>
        <dbReference type="EMBL" id="OQP52802.1"/>
    </source>
</evidence>
<protein>
    <recommendedName>
        <fullName evidence="4">RHS repeat-associated core domain-containing protein</fullName>
    </recommendedName>
</protein>
<dbReference type="Gene3D" id="2.180.10.10">
    <property type="entry name" value="RHS repeat-associated core"/>
    <property type="match status" value="1"/>
</dbReference>
<dbReference type="STRING" id="354355.SAMN05660816_04724"/>